<evidence type="ECO:0000256" key="3">
    <source>
        <dbReference type="HAMAP-Rule" id="MF_01357"/>
    </source>
</evidence>
<dbReference type="Pfam" id="PF00329">
    <property type="entry name" value="Complex1_30kDa"/>
    <property type="match status" value="1"/>
</dbReference>
<dbReference type="GO" id="GO:0050136">
    <property type="term" value="F:NADH dehydrogenase (quinone) (non-electrogenic) activity"/>
    <property type="evidence" value="ECO:0007669"/>
    <property type="project" value="UniProtKB-UniRule"/>
</dbReference>
<accession>A0A928YRF8</accession>
<keyword evidence="8" id="KW-1185">Reference proteome</keyword>
<dbReference type="RefSeq" id="WP_196937100.1">
    <property type="nucleotide sequence ID" value="NZ_MU158698.1"/>
</dbReference>
<protein>
    <recommendedName>
        <fullName evidence="3">NADH-quinone oxidoreductase subunit C</fullName>
        <ecNumber evidence="3">7.1.1.-</ecNumber>
    </recommendedName>
    <alternativeName>
        <fullName evidence="3">NADH dehydrogenase I subunit C</fullName>
    </alternativeName>
    <alternativeName>
        <fullName evidence="3">NDH-1 subunit C</fullName>
    </alternativeName>
</protein>
<dbReference type="PANTHER" id="PTHR10884">
    <property type="entry name" value="NADH DEHYDROGENASE UBIQUINONE IRON-SULFUR PROTEIN 3"/>
    <property type="match status" value="1"/>
</dbReference>
<organism evidence="7 8">
    <name type="scientific">Sphingobacterium hungaricum</name>
    <dbReference type="NCBI Taxonomy" id="2082723"/>
    <lineage>
        <taxon>Bacteria</taxon>
        <taxon>Pseudomonadati</taxon>
        <taxon>Bacteroidota</taxon>
        <taxon>Sphingobacteriia</taxon>
        <taxon>Sphingobacteriales</taxon>
        <taxon>Sphingobacteriaceae</taxon>
        <taxon>Sphingobacterium</taxon>
    </lineage>
</organism>
<name>A0A928YRF8_9SPHI</name>
<dbReference type="GO" id="GO:0048038">
    <property type="term" value="F:quinone binding"/>
    <property type="evidence" value="ECO:0007669"/>
    <property type="project" value="UniProtKB-KW"/>
</dbReference>
<keyword evidence="3 4" id="KW-0520">NAD</keyword>
<keyword evidence="3 4" id="KW-1278">Translocase</keyword>
<keyword evidence="3" id="KW-0472">Membrane</keyword>
<evidence type="ECO:0000256" key="1">
    <source>
        <dbReference type="ARBA" id="ARBA00007569"/>
    </source>
</evidence>
<dbReference type="PROSITE" id="PS00542">
    <property type="entry name" value="COMPLEX1_30K"/>
    <property type="match status" value="1"/>
</dbReference>
<dbReference type="EC" id="7.1.1.-" evidence="3"/>
<evidence type="ECO:0000313" key="7">
    <source>
        <dbReference type="EMBL" id="MBE8715256.1"/>
    </source>
</evidence>
<dbReference type="GO" id="GO:0005886">
    <property type="term" value="C:plasma membrane"/>
    <property type="evidence" value="ECO:0007669"/>
    <property type="project" value="UniProtKB-SubCell"/>
</dbReference>
<dbReference type="InterPro" id="IPR020396">
    <property type="entry name" value="NADH_UbQ_OxRdtase_CS"/>
</dbReference>
<keyword evidence="3 5" id="KW-0874">Quinone</keyword>
<gene>
    <name evidence="3" type="primary">nuoC</name>
    <name evidence="7" type="ORF">C4F49_16355</name>
</gene>
<comment type="function">
    <text evidence="3">NDH-1 shuttles electrons from NADH, via FMN and iron-sulfur (Fe-S) centers, to quinones in the respiratory chain. The immediate electron acceptor for the enzyme in this species is believed to be a menaquinone. Couples the redox reaction to proton translocation (for every two electrons transferred, four hydrogen ions are translocated across the cytoplasmic membrane), and thus conserves the redox energy in a proton gradient.</text>
</comment>
<evidence type="ECO:0000256" key="5">
    <source>
        <dbReference type="RuleBase" id="RU003582"/>
    </source>
</evidence>
<comment type="catalytic activity">
    <reaction evidence="3 5">
        <text>a quinone + NADH + 5 H(+)(in) = a quinol + NAD(+) + 4 H(+)(out)</text>
        <dbReference type="Rhea" id="RHEA:57888"/>
        <dbReference type="ChEBI" id="CHEBI:15378"/>
        <dbReference type="ChEBI" id="CHEBI:24646"/>
        <dbReference type="ChEBI" id="CHEBI:57540"/>
        <dbReference type="ChEBI" id="CHEBI:57945"/>
        <dbReference type="ChEBI" id="CHEBI:132124"/>
    </reaction>
</comment>
<dbReference type="HAMAP" id="MF_01357">
    <property type="entry name" value="NDH1_NuoC"/>
    <property type="match status" value="1"/>
</dbReference>
<dbReference type="InterPro" id="IPR037232">
    <property type="entry name" value="NADH_quin_OxRdtase_su_C/D-like"/>
</dbReference>
<comment type="subcellular location">
    <subcellularLocation>
        <location evidence="3">Cell membrane</location>
        <topology evidence="3">Peripheral membrane protein</topology>
        <orientation evidence="3">Cytoplasmic side</orientation>
    </subcellularLocation>
</comment>
<comment type="subunit">
    <text evidence="3">NDH-1 is composed of 14 different subunits. Subunits NuoB, C, D, E, F, and G constitute the peripheral sector of the complex.</text>
</comment>
<comment type="similarity">
    <text evidence="1 3 4">Belongs to the complex I 30 kDa subunit family.</text>
</comment>
<feature type="domain" description="NADH:ubiquinone oxidoreductase 30kDa subunit" evidence="6">
    <location>
        <begin position="31"/>
        <end position="153"/>
    </location>
</feature>
<proteinExistence type="inferred from homology"/>
<sequence>MIEKVKIALIEVFGLEVIEDTQLEGLQPALYIAKDQMENVCFYLRDSEQFYFDFLSNVTAVDDSENGKFIVVYHLASIPYQTQLTLKVQVDKPETEDVLPELNSVSKVWKTAEWHEREAYDLMGVFFVNHPDLRRILMPDDWEGFPLRKNYTDPEYYHEIPVK</sequence>
<keyword evidence="3" id="KW-1003">Cell membrane</keyword>
<dbReference type="EMBL" id="PRDK01000009">
    <property type="protein sequence ID" value="MBE8715256.1"/>
    <property type="molecule type" value="Genomic_DNA"/>
</dbReference>
<keyword evidence="2 3" id="KW-0813">Transport</keyword>
<dbReference type="Gene3D" id="3.30.460.80">
    <property type="entry name" value="NADH:ubiquinone oxidoreductase, 30kDa subunit"/>
    <property type="match status" value="1"/>
</dbReference>
<reference evidence="7" key="1">
    <citation type="submission" date="2018-02" db="EMBL/GenBank/DDBJ databases">
        <authorList>
            <person name="Vasarhelyi B.M."/>
            <person name="Deshmukh S."/>
            <person name="Balint B."/>
            <person name="Kukolya J."/>
        </authorList>
    </citation>
    <scope>NUCLEOTIDE SEQUENCE</scope>
    <source>
        <strain evidence="7">KB22</strain>
    </source>
</reference>
<dbReference type="Proteomes" id="UP000616201">
    <property type="component" value="Unassembled WGS sequence"/>
</dbReference>
<evidence type="ECO:0000313" key="8">
    <source>
        <dbReference type="Proteomes" id="UP000616201"/>
    </source>
</evidence>
<dbReference type="NCBIfam" id="TIGR01961">
    <property type="entry name" value="NuoC_fam"/>
    <property type="match status" value="1"/>
</dbReference>
<evidence type="ECO:0000259" key="6">
    <source>
        <dbReference type="Pfam" id="PF00329"/>
    </source>
</evidence>
<evidence type="ECO:0000256" key="4">
    <source>
        <dbReference type="RuleBase" id="RU003456"/>
    </source>
</evidence>
<dbReference type="GO" id="GO:0008137">
    <property type="term" value="F:NADH dehydrogenase (ubiquinone) activity"/>
    <property type="evidence" value="ECO:0007669"/>
    <property type="project" value="InterPro"/>
</dbReference>
<dbReference type="InterPro" id="IPR010218">
    <property type="entry name" value="NADH_DH_suC"/>
</dbReference>
<dbReference type="PANTHER" id="PTHR10884:SF14">
    <property type="entry name" value="NADH DEHYDROGENASE [UBIQUINONE] IRON-SULFUR PROTEIN 3, MITOCHONDRIAL"/>
    <property type="match status" value="1"/>
</dbReference>
<comment type="caution">
    <text evidence="7">The sequence shown here is derived from an EMBL/GenBank/DDBJ whole genome shotgun (WGS) entry which is preliminary data.</text>
</comment>
<dbReference type="SUPFAM" id="SSF143243">
    <property type="entry name" value="Nqo5-like"/>
    <property type="match status" value="1"/>
</dbReference>
<dbReference type="InterPro" id="IPR001268">
    <property type="entry name" value="NADH_UbQ_OxRdtase_30kDa_su"/>
</dbReference>
<dbReference type="AlphaFoldDB" id="A0A928YRF8"/>
<evidence type="ECO:0000256" key="2">
    <source>
        <dbReference type="ARBA" id="ARBA00022448"/>
    </source>
</evidence>